<protein>
    <recommendedName>
        <fullName evidence="3">Secreted protein</fullName>
    </recommendedName>
</protein>
<keyword evidence="2" id="KW-1185">Reference proteome</keyword>
<evidence type="ECO:0000313" key="1">
    <source>
        <dbReference type="EMBL" id="GIX66769.1"/>
    </source>
</evidence>
<gene>
    <name evidence="1" type="ORF">CDAR_498071</name>
</gene>
<proteinExistence type="predicted"/>
<sequence length="98" mass="11120">MICICFIISSQSENRHLSRSGFEYSRSPAGSDVNCCTVLSPAAEDTDLFARRKTTAEAKVQAQHMSGNWDTFSTRAVRFVHPYSSPSPFFFFVFVQRR</sequence>
<name>A0AAV4M420_9ARAC</name>
<dbReference type="EMBL" id="BPLQ01000021">
    <property type="protein sequence ID" value="GIX66769.1"/>
    <property type="molecule type" value="Genomic_DNA"/>
</dbReference>
<dbReference type="Proteomes" id="UP001054837">
    <property type="component" value="Unassembled WGS sequence"/>
</dbReference>
<accession>A0AAV4M420</accession>
<dbReference type="AlphaFoldDB" id="A0AAV4M420"/>
<evidence type="ECO:0008006" key="3">
    <source>
        <dbReference type="Google" id="ProtNLM"/>
    </source>
</evidence>
<comment type="caution">
    <text evidence="1">The sequence shown here is derived from an EMBL/GenBank/DDBJ whole genome shotgun (WGS) entry which is preliminary data.</text>
</comment>
<reference evidence="1 2" key="1">
    <citation type="submission" date="2021-06" db="EMBL/GenBank/DDBJ databases">
        <title>Caerostris darwini draft genome.</title>
        <authorList>
            <person name="Kono N."/>
            <person name="Arakawa K."/>
        </authorList>
    </citation>
    <scope>NUCLEOTIDE SEQUENCE [LARGE SCALE GENOMIC DNA]</scope>
</reference>
<organism evidence="1 2">
    <name type="scientific">Caerostris darwini</name>
    <dbReference type="NCBI Taxonomy" id="1538125"/>
    <lineage>
        <taxon>Eukaryota</taxon>
        <taxon>Metazoa</taxon>
        <taxon>Ecdysozoa</taxon>
        <taxon>Arthropoda</taxon>
        <taxon>Chelicerata</taxon>
        <taxon>Arachnida</taxon>
        <taxon>Araneae</taxon>
        <taxon>Araneomorphae</taxon>
        <taxon>Entelegynae</taxon>
        <taxon>Araneoidea</taxon>
        <taxon>Araneidae</taxon>
        <taxon>Caerostris</taxon>
    </lineage>
</organism>
<evidence type="ECO:0000313" key="2">
    <source>
        <dbReference type="Proteomes" id="UP001054837"/>
    </source>
</evidence>